<proteinExistence type="predicted"/>
<organism evidence="1 2">
    <name type="scientific">Tanacetum coccineum</name>
    <dbReference type="NCBI Taxonomy" id="301880"/>
    <lineage>
        <taxon>Eukaryota</taxon>
        <taxon>Viridiplantae</taxon>
        <taxon>Streptophyta</taxon>
        <taxon>Embryophyta</taxon>
        <taxon>Tracheophyta</taxon>
        <taxon>Spermatophyta</taxon>
        <taxon>Magnoliopsida</taxon>
        <taxon>eudicotyledons</taxon>
        <taxon>Gunneridae</taxon>
        <taxon>Pentapetalae</taxon>
        <taxon>asterids</taxon>
        <taxon>campanulids</taxon>
        <taxon>Asterales</taxon>
        <taxon>Asteraceae</taxon>
        <taxon>Asteroideae</taxon>
        <taxon>Anthemideae</taxon>
        <taxon>Anthemidinae</taxon>
        <taxon>Tanacetum</taxon>
    </lineage>
</organism>
<protein>
    <submittedName>
        <fullName evidence="1">Uncharacterized protein</fullName>
    </submittedName>
</protein>
<accession>A0ABQ4ZYE7</accession>
<evidence type="ECO:0000313" key="1">
    <source>
        <dbReference type="EMBL" id="GJS95015.1"/>
    </source>
</evidence>
<reference evidence="1" key="1">
    <citation type="journal article" date="2022" name="Int. J. Mol. Sci.">
        <title>Draft Genome of Tanacetum Coccineum: Genomic Comparison of Closely Related Tanacetum-Family Plants.</title>
        <authorList>
            <person name="Yamashiro T."/>
            <person name="Shiraishi A."/>
            <person name="Nakayama K."/>
            <person name="Satake H."/>
        </authorList>
    </citation>
    <scope>NUCLEOTIDE SEQUENCE</scope>
</reference>
<sequence>MVGGRAKEKLENFANELFNMETGLATHKKLSESAVDFPMSCPTRAHGMKRAIFKSDDDNGGTPTSLVEYIVPVV</sequence>
<dbReference type="EMBL" id="BQNB010011776">
    <property type="protein sequence ID" value="GJS95015.1"/>
    <property type="molecule type" value="Genomic_DNA"/>
</dbReference>
<reference evidence="1" key="2">
    <citation type="submission" date="2022-01" db="EMBL/GenBank/DDBJ databases">
        <authorList>
            <person name="Yamashiro T."/>
            <person name="Shiraishi A."/>
            <person name="Satake H."/>
            <person name="Nakayama K."/>
        </authorList>
    </citation>
    <scope>NUCLEOTIDE SEQUENCE</scope>
</reference>
<keyword evidence="2" id="KW-1185">Reference proteome</keyword>
<dbReference type="Proteomes" id="UP001151760">
    <property type="component" value="Unassembled WGS sequence"/>
</dbReference>
<comment type="caution">
    <text evidence="1">The sequence shown here is derived from an EMBL/GenBank/DDBJ whole genome shotgun (WGS) entry which is preliminary data.</text>
</comment>
<name>A0ABQ4ZYE7_9ASTR</name>
<evidence type="ECO:0000313" key="2">
    <source>
        <dbReference type="Proteomes" id="UP001151760"/>
    </source>
</evidence>
<gene>
    <name evidence="1" type="ORF">Tco_0801983</name>
</gene>